<accession>A0A6J5RTC2</accession>
<evidence type="ECO:0000313" key="2">
    <source>
        <dbReference type="EMBL" id="CAB4184344.1"/>
    </source>
</evidence>
<gene>
    <name evidence="2" type="ORF">UFOVP1097_52</name>
    <name evidence="3" type="ORF">UFOVP1349_46</name>
    <name evidence="4" type="ORF">UFOVP1456_26</name>
    <name evidence="1" type="ORF">UFOVP925_54</name>
</gene>
<organism evidence="3">
    <name type="scientific">uncultured Caudovirales phage</name>
    <dbReference type="NCBI Taxonomy" id="2100421"/>
    <lineage>
        <taxon>Viruses</taxon>
        <taxon>Duplodnaviria</taxon>
        <taxon>Heunggongvirae</taxon>
        <taxon>Uroviricota</taxon>
        <taxon>Caudoviricetes</taxon>
        <taxon>Peduoviridae</taxon>
        <taxon>Maltschvirus</taxon>
        <taxon>Maltschvirus maltsch</taxon>
    </lineage>
</organism>
<sequence>MTSIARTSGNSGALFDVSGTVPVNATWAEDIYFTEDAAPFVLTDLSFKMTFRRDPAKTSADYTLSTDDGTLSIEDDDDSYARILRINVPAGWFTEVGDFIADLASEDTADKVISWANGIVSFRNNPVTF</sequence>
<dbReference type="EMBL" id="LR796876">
    <property type="protein sequence ID" value="CAB4172092.1"/>
    <property type="molecule type" value="Genomic_DNA"/>
</dbReference>
<proteinExistence type="predicted"/>
<name>A0A6J5RTC2_9CAUD</name>
<dbReference type="EMBL" id="LR797048">
    <property type="protein sequence ID" value="CAB4184344.1"/>
    <property type="molecule type" value="Genomic_DNA"/>
</dbReference>
<evidence type="ECO:0000313" key="4">
    <source>
        <dbReference type="EMBL" id="CAB4214269.1"/>
    </source>
</evidence>
<dbReference type="EMBL" id="LR797291">
    <property type="protein sequence ID" value="CAB4200443.1"/>
    <property type="molecule type" value="Genomic_DNA"/>
</dbReference>
<evidence type="ECO:0000313" key="1">
    <source>
        <dbReference type="EMBL" id="CAB4172092.1"/>
    </source>
</evidence>
<evidence type="ECO:0000313" key="3">
    <source>
        <dbReference type="EMBL" id="CAB4200443.1"/>
    </source>
</evidence>
<dbReference type="EMBL" id="LR797404">
    <property type="protein sequence ID" value="CAB4214269.1"/>
    <property type="molecule type" value="Genomic_DNA"/>
</dbReference>
<protein>
    <submittedName>
        <fullName evidence="3">Uncharacterized protein</fullName>
    </submittedName>
</protein>
<reference evidence="3" key="1">
    <citation type="submission" date="2020-05" db="EMBL/GenBank/DDBJ databases">
        <authorList>
            <person name="Chiriac C."/>
            <person name="Salcher M."/>
            <person name="Ghai R."/>
            <person name="Kavagutti S V."/>
        </authorList>
    </citation>
    <scope>NUCLEOTIDE SEQUENCE</scope>
</reference>